<dbReference type="Proteomes" id="UP000664859">
    <property type="component" value="Unassembled WGS sequence"/>
</dbReference>
<evidence type="ECO:0000313" key="2">
    <source>
        <dbReference type="EMBL" id="KAG5183586.1"/>
    </source>
</evidence>
<proteinExistence type="predicted"/>
<gene>
    <name evidence="2" type="ORF">JKP88DRAFT_199003</name>
</gene>
<sequence length="215" mass="23586">MPFPPSLSLFFCCASATFLILAEQALSYRDGNPAYFPAASDFKKVNFGQALGDRTVFRMNIIEAVSCHEVLGVPNIDTYFGTAPEGWNYLLKAMTLLPQWLLRDRDLMQALAVFSEPVVRLTDMLVGSANAMKVTATAKDGSTAVMTYAHKDLEECVGIATAAFAAAALRGDIKTGIWYPEEALRDEAARERLLAEATRGAFLWEQHVTPGLKNK</sequence>
<dbReference type="AlphaFoldDB" id="A0A835YY64"/>
<reference evidence="2" key="1">
    <citation type="submission" date="2021-02" db="EMBL/GenBank/DDBJ databases">
        <title>First Annotated Genome of the Yellow-green Alga Tribonema minus.</title>
        <authorList>
            <person name="Mahan K.M."/>
        </authorList>
    </citation>
    <scope>NUCLEOTIDE SEQUENCE</scope>
    <source>
        <strain evidence="2">UTEX B ZZ1240</strain>
    </source>
</reference>
<evidence type="ECO:0000256" key="1">
    <source>
        <dbReference type="SAM" id="SignalP"/>
    </source>
</evidence>
<organism evidence="2 3">
    <name type="scientific">Tribonema minus</name>
    <dbReference type="NCBI Taxonomy" id="303371"/>
    <lineage>
        <taxon>Eukaryota</taxon>
        <taxon>Sar</taxon>
        <taxon>Stramenopiles</taxon>
        <taxon>Ochrophyta</taxon>
        <taxon>PX clade</taxon>
        <taxon>Xanthophyceae</taxon>
        <taxon>Tribonematales</taxon>
        <taxon>Tribonemataceae</taxon>
        <taxon>Tribonema</taxon>
    </lineage>
</organism>
<feature type="signal peptide" evidence="1">
    <location>
        <begin position="1"/>
        <end position="27"/>
    </location>
</feature>
<feature type="chain" id="PRO_5032859690" evidence="1">
    <location>
        <begin position="28"/>
        <end position="215"/>
    </location>
</feature>
<name>A0A835YY64_9STRA</name>
<protein>
    <submittedName>
        <fullName evidence="2">Uncharacterized protein</fullName>
    </submittedName>
</protein>
<comment type="caution">
    <text evidence="2">The sequence shown here is derived from an EMBL/GenBank/DDBJ whole genome shotgun (WGS) entry which is preliminary data.</text>
</comment>
<keyword evidence="1" id="KW-0732">Signal</keyword>
<accession>A0A835YY64</accession>
<dbReference type="PANTHER" id="PTHR43796:SF2">
    <property type="entry name" value="CARBOXYNORSPERMIDINE SYNTHASE"/>
    <property type="match status" value="1"/>
</dbReference>
<dbReference type="PANTHER" id="PTHR43796">
    <property type="entry name" value="CARBOXYNORSPERMIDINE SYNTHASE"/>
    <property type="match status" value="1"/>
</dbReference>
<evidence type="ECO:0000313" key="3">
    <source>
        <dbReference type="Proteomes" id="UP000664859"/>
    </source>
</evidence>
<dbReference type="OrthoDB" id="10268090at2759"/>
<keyword evidence="3" id="KW-1185">Reference proteome</keyword>
<dbReference type="EMBL" id="JAFCMP010000201">
    <property type="protein sequence ID" value="KAG5183586.1"/>
    <property type="molecule type" value="Genomic_DNA"/>
</dbReference>